<dbReference type="GO" id="GO:0009116">
    <property type="term" value="P:nucleoside metabolic process"/>
    <property type="evidence" value="ECO:0007669"/>
    <property type="project" value="InterPro"/>
</dbReference>
<dbReference type="Gene3D" id="3.40.50.1580">
    <property type="entry name" value="Nucleoside phosphorylase domain"/>
    <property type="match status" value="1"/>
</dbReference>
<evidence type="ECO:0000313" key="3">
    <source>
        <dbReference type="EMBL" id="RDH21547.1"/>
    </source>
</evidence>
<protein>
    <submittedName>
        <fullName evidence="3">Purine and uridine phosphorylase</fullName>
    </submittedName>
</protein>
<dbReference type="PANTHER" id="PTHR46082:SF11">
    <property type="entry name" value="AAA+ ATPASE DOMAIN-CONTAINING PROTEIN-RELATED"/>
    <property type="match status" value="1"/>
</dbReference>
<accession>A0A370C0T2</accession>
<keyword evidence="1" id="KW-0812">Transmembrane</keyword>
<evidence type="ECO:0000313" key="4">
    <source>
        <dbReference type="Proteomes" id="UP000253845"/>
    </source>
</evidence>
<dbReference type="AlphaFoldDB" id="A0A370C0T2"/>
<keyword evidence="1" id="KW-1133">Transmembrane helix</keyword>
<keyword evidence="1" id="KW-0472">Membrane</keyword>
<dbReference type="VEuPathDB" id="FungiDB:M747DRAFT_369413"/>
<feature type="transmembrane region" description="Helical" evidence="1">
    <location>
        <begin position="213"/>
        <end position="239"/>
    </location>
</feature>
<dbReference type="PANTHER" id="PTHR46082">
    <property type="entry name" value="ATP/GTP-BINDING PROTEIN-RELATED"/>
    <property type="match status" value="1"/>
</dbReference>
<evidence type="ECO:0000259" key="2">
    <source>
        <dbReference type="Pfam" id="PF01048"/>
    </source>
</evidence>
<gene>
    <name evidence="3" type="ORF">M747DRAFT_369413</name>
</gene>
<sequence length="410" mass="43843">MPQSTETNQNLPPLHTYTIAYITALPKEQTAVLATLDTIHHQHIPTPASDKNTYTLGSISPHNIVLICLPTMGTTAAASAVTSLLHMFPSIRFVLLVGVAGGIPSNGVRLGDVVVSVPVSGGYGGVVGWDMGKLVAGGKIAMQHAGGSLNRPASKLLGAVNRLRSEYELFGAGVCRVLGNLEGRGGLGREFTRCEGLRDPAVLRDGDEWTWWWWWWGVIGRMVWGAVVAVLVGIFGFGLEDVRFKVGKGRNKGGGTGPEDEEKKGAKKQVNVHYGLVASGNWAVRDAKARDALNKRFDGQLLCIETGGAAGVMNEIPSIVIRGISDYADASANEDWQAYAATVAAVYAKELLGFLHPCVDHMDMHYPPKAGTEGDVSLGRENIGQTGSAFSRHHKRLVSNPGTPPEYSLQ</sequence>
<dbReference type="InterPro" id="IPR035994">
    <property type="entry name" value="Nucleoside_phosphorylase_sf"/>
</dbReference>
<feature type="domain" description="Nucleoside phosphorylase" evidence="2">
    <location>
        <begin position="18"/>
        <end position="116"/>
    </location>
</feature>
<dbReference type="Proteomes" id="UP000253845">
    <property type="component" value="Unassembled WGS sequence"/>
</dbReference>
<proteinExistence type="predicted"/>
<name>A0A370C0T2_ASPNG</name>
<reference evidence="3 4" key="1">
    <citation type="submission" date="2018-07" db="EMBL/GenBank/DDBJ databases">
        <title>Section-level genome sequencing of Aspergillus section Nigri to investigate inter- and intra-species variation.</title>
        <authorList>
            <consortium name="DOE Joint Genome Institute"/>
            <person name="Vesth T.C."/>
            <person name="Nybo J.L."/>
            <person name="Theobald S."/>
            <person name="Frisvad J.C."/>
            <person name="Larsen T.O."/>
            <person name="Nielsen K.F."/>
            <person name="Hoof J.B."/>
            <person name="Brandl J."/>
            <person name="Salamov A."/>
            <person name="Riley R."/>
            <person name="Gladden J.M."/>
            <person name="Phatale P."/>
            <person name="Nielsen M.T."/>
            <person name="Lyhne E.K."/>
            <person name="Kogle M.E."/>
            <person name="Strasser K."/>
            <person name="McDonnell E."/>
            <person name="Barry K."/>
            <person name="Clum A."/>
            <person name="Chen C."/>
            <person name="Nolan M."/>
            <person name="Sandor L."/>
            <person name="Kuo A."/>
            <person name="Lipzen A."/>
            <person name="Hainaut M."/>
            <person name="Drula E."/>
            <person name="Tsang A."/>
            <person name="Magnuson J.K."/>
            <person name="Henrissat B."/>
            <person name="Wiebenga A."/>
            <person name="Simmons B.A."/>
            <person name="Makela M.R."/>
            <person name="De vries R.P."/>
            <person name="Grigoriev I.V."/>
            <person name="Mortensen U.H."/>
            <person name="Baker S.E."/>
            <person name="Andersen M.R."/>
        </authorList>
    </citation>
    <scope>NUCLEOTIDE SEQUENCE [LARGE SCALE GENOMIC DNA]</scope>
    <source>
        <strain evidence="3 4">ATCC 13496</strain>
    </source>
</reference>
<dbReference type="GO" id="GO:0003824">
    <property type="term" value="F:catalytic activity"/>
    <property type="evidence" value="ECO:0007669"/>
    <property type="project" value="InterPro"/>
</dbReference>
<organism evidence="3 4">
    <name type="scientific">Aspergillus niger ATCC 13496</name>
    <dbReference type="NCBI Taxonomy" id="1353008"/>
    <lineage>
        <taxon>Eukaryota</taxon>
        <taxon>Fungi</taxon>
        <taxon>Dikarya</taxon>
        <taxon>Ascomycota</taxon>
        <taxon>Pezizomycotina</taxon>
        <taxon>Eurotiomycetes</taxon>
        <taxon>Eurotiomycetidae</taxon>
        <taxon>Eurotiales</taxon>
        <taxon>Aspergillaceae</taxon>
        <taxon>Aspergillus</taxon>
        <taxon>Aspergillus subgen. Circumdati</taxon>
    </lineage>
</organism>
<dbReference type="EMBL" id="KZ851910">
    <property type="protein sequence ID" value="RDH21547.1"/>
    <property type="molecule type" value="Genomic_DNA"/>
</dbReference>
<dbReference type="InterPro" id="IPR000845">
    <property type="entry name" value="Nucleoside_phosphorylase_d"/>
</dbReference>
<evidence type="ECO:0000256" key="1">
    <source>
        <dbReference type="SAM" id="Phobius"/>
    </source>
</evidence>
<dbReference type="Pfam" id="PF01048">
    <property type="entry name" value="PNP_UDP_1"/>
    <property type="match status" value="1"/>
</dbReference>
<dbReference type="InterPro" id="IPR053137">
    <property type="entry name" value="NLR-like"/>
</dbReference>
<dbReference type="SUPFAM" id="SSF53167">
    <property type="entry name" value="Purine and uridine phosphorylases"/>
    <property type="match status" value="1"/>
</dbReference>